<dbReference type="Proteomes" id="UP001253545">
    <property type="component" value="Unassembled WGS sequence"/>
</dbReference>
<evidence type="ECO:0000313" key="3">
    <source>
        <dbReference type="Proteomes" id="UP001253545"/>
    </source>
</evidence>
<dbReference type="EMBL" id="JAVRHX010000006">
    <property type="protein sequence ID" value="MDT0596307.1"/>
    <property type="molecule type" value="Genomic_DNA"/>
</dbReference>
<gene>
    <name evidence="2" type="ORF">RM552_15745</name>
</gene>
<dbReference type="InterPro" id="IPR041047">
    <property type="entry name" value="LPD1"/>
</dbReference>
<protein>
    <submittedName>
        <fullName evidence="2">CLCA_X family protein</fullName>
    </submittedName>
</protein>
<evidence type="ECO:0000259" key="1">
    <source>
        <dbReference type="Pfam" id="PF18796"/>
    </source>
</evidence>
<keyword evidence="3" id="KW-1185">Reference proteome</keyword>
<evidence type="ECO:0000313" key="2">
    <source>
        <dbReference type="EMBL" id="MDT0596307.1"/>
    </source>
</evidence>
<dbReference type="RefSeq" id="WP_311369830.1">
    <property type="nucleotide sequence ID" value="NZ_JAVRHX010000006.1"/>
</dbReference>
<comment type="caution">
    <text evidence="2">The sequence shown here is derived from an EMBL/GenBank/DDBJ whole genome shotgun (WGS) entry which is preliminary data.</text>
</comment>
<name>A0ABU2ZUJ0_9ALTE</name>
<accession>A0ABU2ZUJ0</accession>
<organism evidence="2 3">
    <name type="scientific">Glaciecola petra</name>
    <dbReference type="NCBI Taxonomy" id="3075602"/>
    <lineage>
        <taxon>Bacteria</taxon>
        <taxon>Pseudomonadati</taxon>
        <taxon>Pseudomonadota</taxon>
        <taxon>Gammaproteobacteria</taxon>
        <taxon>Alteromonadales</taxon>
        <taxon>Alteromonadaceae</taxon>
        <taxon>Glaciecola</taxon>
    </lineage>
</organism>
<dbReference type="NCBIfam" id="NF041907">
    <property type="entry name" value="CLCA_X"/>
    <property type="match status" value="1"/>
</dbReference>
<feature type="domain" description="Large polyvalent protein-associated" evidence="1">
    <location>
        <begin position="185"/>
        <end position="258"/>
    </location>
</feature>
<proteinExistence type="predicted"/>
<dbReference type="Pfam" id="PF18796">
    <property type="entry name" value="LPD1"/>
    <property type="match status" value="1"/>
</dbReference>
<sequence length="259" mass="29203">MNKQGRLYQQYFRNGEMHRAGADVSFSDVIKVFGFKSAQVGNWVNKEEQQIAANLFFDALCDLMDILSVPEQVISLNGTLSLGFGVGGNKYASAHYNSAKRQLTLAKNAGAGALAHEWFHAFDHFIAAKFLQSSEAHQFASERWLNNSPVRKHPINNNLECCFQHIFLKPDSEDFSQLFEKSVAADKAAKSFYYSRPQEICARAFEAFIQDQPIKNAFLVQGTKQSAEAKLGLYPEKTQRQLISEDFIRYFTVLGKALP</sequence>
<reference evidence="2 3" key="1">
    <citation type="submission" date="2023-09" db="EMBL/GenBank/DDBJ databases">
        <authorList>
            <person name="Rey-Velasco X."/>
        </authorList>
    </citation>
    <scope>NUCLEOTIDE SEQUENCE [LARGE SCALE GENOMIC DNA]</scope>
    <source>
        <strain evidence="2 3">P117</strain>
    </source>
</reference>